<keyword evidence="3" id="KW-1185">Reference proteome</keyword>
<gene>
    <name evidence="2" type="ORF">AMAG_02256</name>
</gene>
<reference evidence="3" key="2">
    <citation type="submission" date="2009-11" db="EMBL/GenBank/DDBJ databases">
        <title>The Genome Sequence of Allomyces macrogynus strain ATCC 38327.</title>
        <authorList>
            <consortium name="The Broad Institute Genome Sequencing Platform"/>
            <person name="Russ C."/>
            <person name="Cuomo C."/>
            <person name="Shea T."/>
            <person name="Young S.K."/>
            <person name="Zeng Q."/>
            <person name="Koehrsen M."/>
            <person name="Haas B."/>
            <person name="Borodovsky M."/>
            <person name="Guigo R."/>
            <person name="Alvarado L."/>
            <person name="Berlin A."/>
            <person name="Borenstein D."/>
            <person name="Chen Z."/>
            <person name="Engels R."/>
            <person name="Freedman E."/>
            <person name="Gellesch M."/>
            <person name="Goldberg J."/>
            <person name="Griggs A."/>
            <person name="Gujja S."/>
            <person name="Heiman D."/>
            <person name="Hepburn T."/>
            <person name="Howarth C."/>
            <person name="Jen D."/>
            <person name="Larson L."/>
            <person name="Lewis B."/>
            <person name="Mehta T."/>
            <person name="Park D."/>
            <person name="Pearson M."/>
            <person name="Roberts A."/>
            <person name="Saif S."/>
            <person name="Shenoy N."/>
            <person name="Sisk P."/>
            <person name="Stolte C."/>
            <person name="Sykes S."/>
            <person name="Walk T."/>
            <person name="White J."/>
            <person name="Yandava C."/>
            <person name="Burger G."/>
            <person name="Gray M.W."/>
            <person name="Holland P.W.H."/>
            <person name="King N."/>
            <person name="Lang F.B.F."/>
            <person name="Roger A.J."/>
            <person name="Ruiz-Trillo I."/>
            <person name="Lander E."/>
            <person name="Nusbaum C."/>
        </authorList>
    </citation>
    <scope>NUCLEOTIDE SEQUENCE [LARGE SCALE GENOMIC DNA]</scope>
    <source>
        <strain evidence="3">ATCC 38327</strain>
    </source>
</reference>
<protein>
    <submittedName>
        <fullName evidence="2">Uncharacterized protein</fullName>
    </submittedName>
</protein>
<feature type="region of interest" description="Disordered" evidence="1">
    <location>
        <begin position="76"/>
        <end position="110"/>
    </location>
</feature>
<feature type="compositionally biased region" description="Low complexity" evidence="1">
    <location>
        <begin position="153"/>
        <end position="162"/>
    </location>
</feature>
<evidence type="ECO:0000313" key="2">
    <source>
        <dbReference type="EMBL" id="KNE56451.1"/>
    </source>
</evidence>
<sequence length="204" mass="21815">MPNAATAADPPTSDGDSQSVSTAPRPQLRLLYDQIRTIQIKAHLALTEPDMTESLVAAMSADLTYAQALHQQLAATSSATAQSPDQDLGTADPTDPTASEPLPGTTFHTDAADALPHLHGSGWMGEAEVDEVEGDAVRQRGPRLTREERIAQRRAQQRVNAQARVERMAPAVLVDELKDVLRQHPLAAAAREWESTGGAETVQG</sequence>
<feature type="region of interest" description="Disordered" evidence="1">
    <location>
        <begin position="1"/>
        <end position="26"/>
    </location>
</feature>
<dbReference type="EMBL" id="GG745330">
    <property type="protein sequence ID" value="KNE56451.1"/>
    <property type="molecule type" value="Genomic_DNA"/>
</dbReference>
<dbReference type="AlphaFoldDB" id="A0A0L0S224"/>
<feature type="compositionally biased region" description="Polar residues" evidence="1">
    <location>
        <begin position="14"/>
        <end position="24"/>
    </location>
</feature>
<name>A0A0L0S224_ALLM3</name>
<accession>A0A0L0S224</accession>
<dbReference type="Proteomes" id="UP000054350">
    <property type="component" value="Unassembled WGS sequence"/>
</dbReference>
<evidence type="ECO:0000256" key="1">
    <source>
        <dbReference type="SAM" id="MobiDB-lite"/>
    </source>
</evidence>
<evidence type="ECO:0000313" key="3">
    <source>
        <dbReference type="Proteomes" id="UP000054350"/>
    </source>
</evidence>
<proteinExistence type="predicted"/>
<reference evidence="2 3" key="1">
    <citation type="submission" date="2009-11" db="EMBL/GenBank/DDBJ databases">
        <title>Annotation of Allomyces macrogynus ATCC 38327.</title>
        <authorList>
            <consortium name="The Broad Institute Genome Sequencing Platform"/>
            <person name="Russ C."/>
            <person name="Cuomo C."/>
            <person name="Burger G."/>
            <person name="Gray M.W."/>
            <person name="Holland P.W.H."/>
            <person name="King N."/>
            <person name="Lang F.B.F."/>
            <person name="Roger A.J."/>
            <person name="Ruiz-Trillo I."/>
            <person name="Young S.K."/>
            <person name="Zeng Q."/>
            <person name="Gargeya S."/>
            <person name="Fitzgerald M."/>
            <person name="Haas B."/>
            <person name="Abouelleil A."/>
            <person name="Alvarado L."/>
            <person name="Arachchi H.M."/>
            <person name="Berlin A."/>
            <person name="Chapman S.B."/>
            <person name="Gearin G."/>
            <person name="Goldberg J."/>
            <person name="Griggs A."/>
            <person name="Gujja S."/>
            <person name="Hansen M."/>
            <person name="Heiman D."/>
            <person name="Howarth C."/>
            <person name="Larimer J."/>
            <person name="Lui A."/>
            <person name="MacDonald P.J.P."/>
            <person name="McCowen C."/>
            <person name="Montmayeur A."/>
            <person name="Murphy C."/>
            <person name="Neiman D."/>
            <person name="Pearson M."/>
            <person name="Priest M."/>
            <person name="Roberts A."/>
            <person name="Saif S."/>
            <person name="Shea T."/>
            <person name="Sisk P."/>
            <person name="Stolte C."/>
            <person name="Sykes S."/>
            <person name="Wortman J."/>
            <person name="Nusbaum C."/>
            <person name="Birren B."/>
        </authorList>
    </citation>
    <scope>NUCLEOTIDE SEQUENCE [LARGE SCALE GENOMIC DNA]</scope>
    <source>
        <strain evidence="2 3">ATCC 38327</strain>
    </source>
</reference>
<feature type="region of interest" description="Disordered" evidence="1">
    <location>
        <begin position="129"/>
        <end position="162"/>
    </location>
</feature>
<dbReference type="VEuPathDB" id="FungiDB:AMAG_02256"/>
<organism evidence="2 3">
    <name type="scientific">Allomyces macrogynus (strain ATCC 38327)</name>
    <name type="common">Allomyces javanicus var. macrogynus</name>
    <dbReference type="NCBI Taxonomy" id="578462"/>
    <lineage>
        <taxon>Eukaryota</taxon>
        <taxon>Fungi</taxon>
        <taxon>Fungi incertae sedis</taxon>
        <taxon>Blastocladiomycota</taxon>
        <taxon>Blastocladiomycetes</taxon>
        <taxon>Blastocladiales</taxon>
        <taxon>Blastocladiaceae</taxon>
        <taxon>Allomyces</taxon>
    </lineage>
</organism>